<dbReference type="Pfam" id="PF13306">
    <property type="entry name" value="LRR_5"/>
    <property type="match status" value="3"/>
</dbReference>
<dbReference type="VEuPathDB" id="TrichDB:TRFO_18559"/>
<accession>A0A1J4KQ02</accession>
<gene>
    <name evidence="2" type="ORF">TRFO_18559</name>
</gene>
<dbReference type="Gene3D" id="3.80.10.10">
    <property type="entry name" value="Ribonuclease Inhibitor"/>
    <property type="match status" value="4"/>
</dbReference>
<organism evidence="2 3">
    <name type="scientific">Tritrichomonas foetus</name>
    <dbReference type="NCBI Taxonomy" id="1144522"/>
    <lineage>
        <taxon>Eukaryota</taxon>
        <taxon>Metamonada</taxon>
        <taxon>Parabasalia</taxon>
        <taxon>Tritrichomonadida</taxon>
        <taxon>Tritrichomonadidae</taxon>
        <taxon>Tritrichomonas</taxon>
    </lineage>
</organism>
<reference evidence="2" key="1">
    <citation type="submission" date="2016-10" db="EMBL/GenBank/DDBJ databases">
        <authorList>
            <person name="Benchimol M."/>
            <person name="Almeida L.G."/>
            <person name="Vasconcelos A.T."/>
            <person name="Perreira-Neves A."/>
            <person name="Rosa I.A."/>
            <person name="Tasca T."/>
            <person name="Bogo M.R."/>
            <person name="de Souza W."/>
        </authorList>
    </citation>
    <scope>NUCLEOTIDE SEQUENCE [LARGE SCALE GENOMIC DNA]</scope>
    <source>
        <strain evidence="2">K</strain>
    </source>
</reference>
<name>A0A1J4KQ02_9EUKA</name>
<dbReference type="SUPFAM" id="SSF52058">
    <property type="entry name" value="L domain-like"/>
    <property type="match status" value="1"/>
</dbReference>
<dbReference type="PANTHER" id="PTHR45661">
    <property type="entry name" value="SURFACE ANTIGEN"/>
    <property type="match status" value="1"/>
</dbReference>
<dbReference type="InterPro" id="IPR032675">
    <property type="entry name" value="LRR_dom_sf"/>
</dbReference>
<proteinExistence type="predicted"/>
<evidence type="ECO:0008006" key="4">
    <source>
        <dbReference type="Google" id="ProtNLM"/>
    </source>
</evidence>
<dbReference type="EMBL" id="MLAK01000577">
    <property type="protein sequence ID" value="OHT11868.1"/>
    <property type="molecule type" value="Genomic_DNA"/>
</dbReference>
<dbReference type="GeneID" id="94834962"/>
<dbReference type="AlphaFoldDB" id="A0A1J4KQ02"/>
<keyword evidence="1" id="KW-0732">Signal</keyword>
<protein>
    <recommendedName>
        <fullName evidence="4">Surface antigen BspA-like</fullName>
    </recommendedName>
</protein>
<evidence type="ECO:0000256" key="1">
    <source>
        <dbReference type="SAM" id="SignalP"/>
    </source>
</evidence>
<dbReference type="InterPro" id="IPR026906">
    <property type="entry name" value="LRR_5"/>
</dbReference>
<feature type="chain" id="PRO_5012113987" description="Surface antigen BspA-like" evidence="1">
    <location>
        <begin position="19"/>
        <end position="649"/>
    </location>
</feature>
<dbReference type="RefSeq" id="XP_068365004.1">
    <property type="nucleotide sequence ID" value="XM_068500258.1"/>
</dbReference>
<sequence>MFFFILQLSLSFTVQINGKFPVEATTLTSAATQSGVQPVDVKEITIVTGTVPQTEFVNGDYQLMTTFSNLESFHVSDNGFIQDNTLPPNAFFHSNIKSVKIPSLLKVGKNAFYNCSKLETFEAEKITYVGINGFRFCHGLKSLNFPQLTKVESFGFMNCSNLASINIPNVESIGGNAFHYNGKLTSINIPKCRSIGTEAFRETGLISFEGSDVLTFLGSGVFWNVTSLKGSLSFPTLTALKPNTFRNCINVNSISAPNVESVGESCFYNCTGLNTVNLPKATKIDYEAFFNTGMDSISAPEIQTLGSFSFYKSKIAEFTGQKVKTLGRHSFRDCTNLKKASVPQVTELPYQVFDKCENLATLEIGKLTLADSFALRDCKKITNKIDISGVSAVGNYTFHNVPITLASGILPNILKVGKYGLSNTAITDIVLENVESLDESALANCLKLTKLYVGPKCVFLGFTTFSDTSSLVNVTLLANADTSDRPNILANSPITWGRISSRINNLNLNKITDSATLIVAKTEGYCPTGEYTVQSKSTIIEEDAFSGCSGLTSVKIVASVKEIQARAFKGAALSNVEFLETSNLNSIGDEAFMNDQSLQSIKLPNSVKEVGKRVFSGASSLQTITVSQEIKDKYETDLKEGNNASVVVA</sequence>
<comment type="caution">
    <text evidence="2">The sequence shown here is derived from an EMBL/GenBank/DDBJ whole genome shotgun (WGS) entry which is preliminary data.</text>
</comment>
<dbReference type="OrthoDB" id="10264456at2759"/>
<evidence type="ECO:0000313" key="2">
    <source>
        <dbReference type="EMBL" id="OHT11868.1"/>
    </source>
</evidence>
<evidence type="ECO:0000313" key="3">
    <source>
        <dbReference type="Proteomes" id="UP000179807"/>
    </source>
</evidence>
<feature type="signal peptide" evidence="1">
    <location>
        <begin position="1"/>
        <end position="18"/>
    </location>
</feature>
<dbReference type="InterPro" id="IPR053139">
    <property type="entry name" value="Surface_bspA-like"/>
</dbReference>
<keyword evidence="3" id="KW-1185">Reference proteome</keyword>
<dbReference type="PANTHER" id="PTHR45661:SF3">
    <property type="entry name" value="IG-LIKE DOMAIN-CONTAINING PROTEIN"/>
    <property type="match status" value="1"/>
</dbReference>
<dbReference type="Proteomes" id="UP000179807">
    <property type="component" value="Unassembled WGS sequence"/>
</dbReference>